<keyword evidence="1" id="KW-0812">Transmembrane</keyword>
<evidence type="ECO:0000313" key="3">
    <source>
        <dbReference type="EMBL" id="TXC82151.1"/>
    </source>
</evidence>
<evidence type="ECO:0000313" key="4">
    <source>
        <dbReference type="Proteomes" id="UP000321168"/>
    </source>
</evidence>
<gene>
    <name evidence="3" type="ORF">FRX97_03390</name>
</gene>
<dbReference type="EMBL" id="VORB01000002">
    <property type="protein sequence ID" value="TXC82151.1"/>
    <property type="molecule type" value="Genomic_DNA"/>
</dbReference>
<dbReference type="RefSeq" id="WP_147013397.1">
    <property type="nucleotide sequence ID" value="NZ_VORB01000002.1"/>
</dbReference>
<dbReference type="AlphaFoldDB" id="A0A5C6VBR8"/>
<keyword evidence="4" id="KW-1185">Reference proteome</keyword>
<evidence type="ECO:0000259" key="2">
    <source>
        <dbReference type="PROSITE" id="PS50006"/>
    </source>
</evidence>
<comment type="caution">
    <text evidence="3">The sequence shown here is derived from an EMBL/GenBank/DDBJ whole genome shotgun (WGS) entry which is preliminary data.</text>
</comment>
<accession>A0A5C6VBR8</accession>
<proteinExistence type="predicted"/>
<keyword evidence="1" id="KW-0472">Membrane</keyword>
<dbReference type="InterPro" id="IPR000253">
    <property type="entry name" value="FHA_dom"/>
</dbReference>
<evidence type="ECO:0000256" key="1">
    <source>
        <dbReference type="SAM" id="Phobius"/>
    </source>
</evidence>
<reference evidence="3 4" key="1">
    <citation type="submission" date="2019-08" db="EMBL/GenBank/DDBJ databases">
        <title>Genome of Luteibaculum oceani JCM 18817.</title>
        <authorList>
            <person name="Bowman J.P."/>
        </authorList>
    </citation>
    <scope>NUCLEOTIDE SEQUENCE [LARGE SCALE GENOMIC DNA]</scope>
    <source>
        <strain evidence="3 4">JCM 18817</strain>
    </source>
</reference>
<feature type="domain" description="FHA" evidence="2">
    <location>
        <begin position="31"/>
        <end position="86"/>
    </location>
</feature>
<feature type="transmembrane region" description="Helical" evidence="1">
    <location>
        <begin position="6"/>
        <end position="24"/>
    </location>
</feature>
<organism evidence="3 4">
    <name type="scientific">Luteibaculum oceani</name>
    <dbReference type="NCBI Taxonomy" id="1294296"/>
    <lineage>
        <taxon>Bacteria</taxon>
        <taxon>Pseudomonadati</taxon>
        <taxon>Bacteroidota</taxon>
        <taxon>Flavobacteriia</taxon>
        <taxon>Flavobacteriales</taxon>
        <taxon>Luteibaculaceae</taxon>
        <taxon>Luteibaculum</taxon>
    </lineage>
</organism>
<dbReference type="Proteomes" id="UP000321168">
    <property type="component" value="Unassembled WGS sequence"/>
</dbReference>
<dbReference type="PROSITE" id="PS50006">
    <property type="entry name" value="FHA_DOMAIN"/>
    <property type="match status" value="1"/>
</dbReference>
<protein>
    <recommendedName>
        <fullName evidence="2">FHA domain-containing protein</fullName>
    </recommendedName>
</protein>
<sequence>MRQSYFSTIIIGFIFLVLCPFKTIKGQEKGLMIDRIEDLECNVDGIDSIISYMHADGYNTAYLYVSKFWFENFPALNDTLINKLKQAGISPHAVVSPSSYEPMSLLLYKDLLVGYDGIFIEFEFWDNGDDFREFKRFCKQLKSYLPDKIITHYIGWPGKHFAEGVKRLRFMGEISNRIAVHMYRHEVDLDFVRNRIKAIDVAGYEEESPFEIFVLYSTEPAFMANKLKEATTDEIHSKVTQEIYNNINFLSGRISGQIWFKSSDLIEY</sequence>
<name>A0A5C6VBR8_9FLAO</name>
<keyword evidence="1" id="KW-1133">Transmembrane helix</keyword>